<sequence>MAPAGIRCRPQAFDGRSATPVTAGARDRERPVTAAGVRRAARVRCRVAGTDGEGSDARHGQWYSVSPIRLPAQSTSVTRSGRAVAEQGGEGQGDAGRGRGTRGAGPGHVPEGRGGPGPGDRRGQIRLRRAAAHRGRARRTVRRLPGYGPPGDGHAADRGAHRLAARYPAGRDRGAPAAKLRRTAQLHPLGPFDGRGTRRPDRRHGHPARRPDRTCPTAPAGGSRGLPSTTAAYVVGPPGDAGAHRLPACRW</sequence>
<gene>
    <name evidence="2" type="ORF">M2283_001050</name>
</gene>
<name>A0ABT6LBU2_9ACTN</name>
<dbReference type="EMBL" id="JARXVH010000002">
    <property type="protein sequence ID" value="MDH6213767.1"/>
    <property type="molecule type" value="Genomic_DNA"/>
</dbReference>
<feature type="compositionally biased region" description="Basic residues" evidence="1">
    <location>
        <begin position="124"/>
        <end position="142"/>
    </location>
</feature>
<protein>
    <submittedName>
        <fullName evidence="2">Uncharacterized protein</fullName>
    </submittedName>
</protein>
<proteinExistence type="predicted"/>
<comment type="caution">
    <text evidence="2">The sequence shown here is derived from an EMBL/GenBank/DDBJ whole genome shotgun (WGS) entry which is preliminary data.</text>
</comment>
<feature type="region of interest" description="Disordered" evidence="1">
    <location>
        <begin position="73"/>
        <end position="251"/>
    </location>
</feature>
<evidence type="ECO:0000313" key="3">
    <source>
        <dbReference type="Proteomes" id="UP001160499"/>
    </source>
</evidence>
<dbReference type="Proteomes" id="UP001160499">
    <property type="component" value="Unassembled WGS sequence"/>
</dbReference>
<feature type="region of interest" description="Disordered" evidence="1">
    <location>
        <begin position="1"/>
        <end position="36"/>
    </location>
</feature>
<accession>A0ABT6LBU2</accession>
<evidence type="ECO:0000256" key="1">
    <source>
        <dbReference type="SAM" id="MobiDB-lite"/>
    </source>
</evidence>
<reference evidence="2 3" key="1">
    <citation type="submission" date="2023-04" db="EMBL/GenBank/DDBJ databases">
        <title>Forest soil microbial communities from Buena Vista Peninsula, Colon Province, Panama.</title>
        <authorList>
            <person name="Bouskill N."/>
        </authorList>
    </citation>
    <scope>NUCLEOTIDE SEQUENCE [LARGE SCALE GENOMIC DNA]</scope>
    <source>
        <strain evidence="2 3">GGS1</strain>
    </source>
</reference>
<keyword evidence="3" id="KW-1185">Reference proteome</keyword>
<evidence type="ECO:0000313" key="2">
    <source>
        <dbReference type="EMBL" id="MDH6213767.1"/>
    </source>
</evidence>
<feature type="compositionally biased region" description="Gly residues" evidence="1">
    <location>
        <begin position="101"/>
        <end position="118"/>
    </location>
</feature>
<organism evidence="2 3">
    <name type="scientific">Streptomyces pseudovenezuelae</name>
    <dbReference type="NCBI Taxonomy" id="67350"/>
    <lineage>
        <taxon>Bacteria</taxon>
        <taxon>Bacillati</taxon>
        <taxon>Actinomycetota</taxon>
        <taxon>Actinomycetes</taxon>
        <taxon>Kitasatosporales</taxon>
        <taxon>Streptomycetaceae</taxon>
        <taxon>Streptomyces</taxon>
        <taxon>Streptomyces aurantiacus group</taxon>
    </lineage>
</organism>